<dbReference type="InterPro" id="IPR000719">
    <property type="entry name" value="Prot_kinase_dom"/>
</dbReference>
<dbReference type="eggNOG" id="COG0515">
    <property type="taxonomic scope" value="Bacteria"/>
</dbReference>
<sequence length="494" mass="58498">MNYTEYIKLLRYFDNYLWDKKVGETNYNYNGLILDAYFELSILSIDYLDIEDFFDCNGKFKYDETKLLSEQFKEVKNPDKKLKLIENILNIFNLSSYNTEVSETINSKTLVFLKRNRIMINNFSNGFLALKYNNIVDEGSYCSIIKVHEGILRKELKPFYRENPDFQKRMKYEYENMLKLHDCPYVLNVYGYDSETHSYLMEEADMNLHEYITTEINIPFEQKMKIIYDVLNGMKYAHNHSIIHRDLHLGNILKLRNDFVLCDFGLSKDESIERSLKSSSTEKNNHIFLDPLAIGDFKKLDKKSDIYSLGKVIDYVFTASVDESKSQHLFTFVVEKCTSRNKEKRYETVDQVLSDIELKLKEQNRELDKKKVDNKIHKGIFDMQVSDYILRLVRSDRLCDYLVKHKLYSFGNIIVQFEKTDQINILQTINYGYIDATGFGQFHNYDIFARIAYFVCLNTDESKIFSIAKDILEGCAEYRYNAEDYLDEIEKLNL</sequence>
<gene>
    <name evidence="8" type="ordered locus">Nther_1520</name>
</gene>
<keyword evidence="5" id="KW-0067">ATP-binding</keyword>
<evidence type="ECO:0000256" key="5">
    <source>
        <dbReference type="ARBA" id="ARBA00022840"/>
    </source>
</evidence>
<dbReference type="InterPro" id="IPR011009">
    <property type="entry name" value="Kinase-like_dom_sf"/>
</dbReference>
<dbReference type="KEGG" id="nth:Nther_1520"/>
<name>B2A3Z8_NATTJ</name>
<evidence type="ECO:0000259" key="7">
    <source>
        <dbReference type="PROSITE" id="PS50011"/>
    </source>
</evidence>
<dbReference type="EC" id="2.7.11.1" evidence="1"/>
<dbReference type="Pfam" id="PF00069">
    <property type="entry name" value="Pkinase"/>
    <property type="match status" value="1"/>
</dbReference>
<dbReference type="Gene3D" id="1.10.510.10">
    <property type="entry name" value="Transferase(Phosphotransferase) domain 1"/>
    <property type="match status" value="1"/>
</dbReference>
<reference evidence="8 9" key="1">
    <citation type="submission" date="2008-04" db="EMBL/GenBank/DDBJ databases">
        <title>Complete sequence of chromosome of Natranaerobius thermophilus JW/NM-WN-LF.</title>
        <authorList>
            <consortium name="US DOE Joint Genome Institute"/>
            <person name="Copeland A."/>
            <person name="Lucas S."/>
            <person name="Lapidus A."/>
            <person name="Glavina del Rio T."/>
            <person name="Dalin E."/>
            <person name="Tice H."/>
            <person name="Bruce D."/>
            <person name="Goodwin L."/>
            <person name="Pitluck S."/>
            <person name="Chertkov O."/>
            <person name="Brettin T."/>
            <person name="Detter J.C."/>
            <person name="Han C."/>
            <person name="Kuske C.R."/>
            <person name="Schmutz J."/>
            <person name="Larimer F."/>
            <person name="Land M."/>
            <person name="Hauser L."/>
            <person name="Kyrpides N."/>
            <person name="Lykidis A."/>
            <person name="Mesbah N.M."/>
            <person name="Wiegel J."/>
        </authorList>
    </citation>
    <scope>NUCLEOTIDE SEQUENCE [LARGE SCALE GENOMIC DNA]</scope>
    <source>
        <strain evidence="9">ATCC BAA-1301 / DSM 18059 / JW/NM-WN-LF</strain>
    </source>
</reference>
<evidence type="ECO:0000256" key="3">
    <source>
        <dbReference type="ARBA" id="ARBA00022741"/>
    </source>
</evidence>
<dbReference type="STRING" id="457570.Nther_1520"/>
<keyword evidence="4 8" id="KW-0418">Kinase</keyword>
<keyword evidence="2" id="KW-0808">Transferase</keyword>
<dbReference type="SUPFAM" id="SSF56112">
    <property type="entry name" value="Protein kinase-like (PK-like)"/>
    <property type="match status" value="1"/>
</dbReference>
<dbReference type="AlphaFoldDB" id="B2A3Z8"/>
<feature type="domain" description="Protein kinase" evidence="7">
    <location>
        <begin position="130"/>
        <end position="434"/>
    </location>
</feature>
<keyword evidence="8" id="KW-0723">Serine/threonine-protein kinase</keyword>
<reference evidence="8 9" key="2">
    <citation type="journal article" date="2011" name="J. Bacteriol.">
        <title>Complete genome sequence of the anaerobic, halophilic alkalithermophile Natranaerobius thermophilus JW/NM-WN-LF.</title>
        <authorList>
            <person name="Zhao B."/>
            <person name="Mesbah N.M."/>
            <person name="Dalin E."/>
            <person name="Goodwin L."/>
            <person name="Nolan M."/>
            <person name="Pitluck S."/>
            <person name="Chertkov O."/>
            <person name="Brettin T.S."/>
            <person name="Han J."/>
            <person name="Larimer F.W."/>
            <person name="Land M.L."/>
            <person name="Hauser L."/>
            <person name="Kyrpides N."/>
            <person name="Wiegel J."/>
        </authorList>
    </citation>
    <scope>NUCLEOTIDE SEQUENCE [LARGE SCALE GENOMIC DNA]</scope>
    <source>
        <strain evidence="9">ATCC BAA-1301 / DSM 18059 / JW/NM-WN-LF</strain>
    </source>
</reference>
<dbReference type="PANTHER" id="PTHR43289:SF6">
    <property type="entry name" value="SERINE_THREONINE-PROTEIN KINASE NEKL-3"/>
    <property type="match status" value="1"/>
</dbReference>
<dbReference type="GO" id="GO:0005524">
    <property type="term" value="F:ATP binding"/>
    <property type="evidence" value="ECO:0007669"/>
    <property type="project" value="UniProtKB-KW"/>
</dbReference>
<evidence type="ECO:0000313" key="8">
    <source>
        <dbReference type="EMBL" id="ACB85100.1"/>
    </source>
</evidence>
<proteinExistence type="predicted"/>
<evidence type="ECO:0000256" key="6">
    <source>
        <dbReference type="SAM" id="Coils"/>
    </source>
</evidence>
<dbReference type="RefSeq" id="WP_012447972.1">
    <property type="nucleotide sequence ID" value="NC_010718.1"/>
</dbReference>
<dbReference type="HOGENOM" id="CLU_543651_0_0_9"/>
<dbReference type="EMBL" id="CP001034">
    <property type="protein sequence ID" value="ACB85100.1"/>
    <property type="molecule type" value="Genomic_DNA"/>
</dbReference>
<keyword evidence="9" id="KW-1185">Reference proteome</keyword>
<keyword evidence="6" id="KW-0175">Coiled coil</keyword>
<evidence type="ECO:0000256" key="2">
    <source>
        <dbReference type="ARBA" id="ARBA00022679"/>
    </source>
</evidence>
<dbReference type="PROSITE" id="PS50011">
    <property type="entry name" value="PROTEIN_KINASE_DOM"/>
    <property type="match status" value="1"/>
</dbReference>
<dbReference type="PANTHER" id="PTHR43289">
    <property type="entry name" value="MITOGEN-ACTIVATED PROTEIN KINASE KINASE KINASE 20-RELATED"/>
    <property type="match status" value="1"/>
</dbReference>
<accession>B2A3Z8</accession>
<dbReference type="GO" id="GO:0004674">
    <property type="term" value="F:protein serine/threonine kinase activity"/>
    <property type="evidence" value="ECO:0007669"/>
    <property type="project" value="UniProtKB-KW"/>
</dbReference>
<evidence type="ECO:0000313" key="9">
    <source>
        <dbReference type="Proteomes" id="UP000001683"/>
    </source>
</evidence>
<organism evidence="8 9">
    <name type="scientific">Natranaerobius thermophilus (strain ATCC BAA-1301 / DSM 18059 / JW/NM-WN-LF)</name>
    <dbReference type="NCBI Taxonomy" id="457570"/>
    <lineage>
        <taxon>Bacteria</taxon>
        <taxon>Bacillati</taxon>
        <taxon>Bacillota</taxon>
        <taxon>Clostridia</taxon>
        <taxon>Natranaerobiales</taxon>
        <taxon>Natranaerobiaceae</taxon>
        <taxon>Natranaerobius</taxon>
    </lineage>
</organism>
<evidence type="ECO:0000256" key="1">
    <source>
        <dbReference type="ARBA" id="ARBA00012513"/>
    </source>
</evidence>
<dbReference type="InParanoid" id="B2A3Z8"/>
<feature type="coiled-coil region" evidence="6">
    <location>
        <begin position="346"/>
        <end position="373"/>
    </location>
</feature>
<protein>
    <recommendedName>
        <fullName evidence="1">non-specific serine/threonine protein kinase</fullName>
        <ecNumber evidence="1">2.7.11.1</ecNumber>
    </recommendedName>
</protein>
<evidence type="ECO:0000256" key="4">
    <source>
        <dbReference type="ARBA" id="ARBA00022777"/>
    </source>
</evidence>
<dbReference type="Proteomes" id="UP000001683">
    <property type="component" value="Chromosome"/>
</dbReference>
<dbReference type="OrthoDB" id="9788659at2"/>
<keyword evidence="3" id="KW-0547">Nucleotide-binding</keyword>